<feature type="region of interest" description="Disordered" evidence="6">
    <location>
        <begin position="230"/>
        <end position="251"/>
    </location>
</feature>
<dbReference type="InterPro" id="IPR036371">
    <property type="entry name" value="TPK_B1-bd_sf"/>
</dbReference>
<proteinExistence type="predicted"/>
<evidence type="ECO:0000259" key="7">
    <source>
        <dbReference type="SMART" id="SM00983"/>
    </source>
</evidence>
<dbReference type="SUPFAM" id="SSF63862">
    <property type="entry name" value="Thiamin pyrophosphokinase, substrate-binding domain"/>
    <property type="match status" value="1"/>
</dbReference>
<keyword evidence="4" id="KW-0067">ATP-binding</keyword>
<dbReference type="PANTHER" id="PTHR41299">
    <property type="entry name" value="THIAMINE PYROPHOSPHOKINASE"/>
    <property type="match status" value="1"/>
</dbReference>
<dbReference type="InterPro" id="IPR036759">
    <property type="entry name" value="TPK_catalytic_sf"/>
</dbReference>
<keyword evidence="9" id="KW-1185">Reference proteome</keyword>
<dbReference type="GO" id="GO:0006772">
    <property type="term" value="P:thiamine metabolic process"/>
    <property type="evidence" value="ECO:0007669"/>
    <property type="project" value="UniProtKB-UniRule"/>
</dbReference>
<dbReference type="eggNOG" id="COG1564">
    <property type="taxonomic scope" value="Bacteria"/>
</dbReference>
<dbReference type="AlphaFoldDB" id="R4YZD2"/>
<protein>
    <recommendedName>
        <fullName evidence="5">Thiamine diphosphokinase</fullName>
        <ecNumber evidence="5">2.7.6.2</ecNumber>
    </recommendedName>
</protein>
<dbReference type="Gene3D" id="3.40.50.10240">
    <property type="entry name" value="Thiamin pyrophosphokinase, catalytic domain"/>
    <property type="match status" value="1"/>
</dbReference>
<dbReference type="Pfam" id="PF04265">
    <property type="entry name" value="TPK_B1_binding"/>
    <property type="match status" value="1"/>
</dbReference>
<evidence type="ECO:0000256" key="5">
    <source>
        <dbReference type="NCBIfam" id="TIGR01378"/>
    </source>
</evidence>
<dbReference type="SMART" id="SM00983">
    <property type="entry name" value="TPK_B1_binding"/>
    <property type="match status" value="1"/>
</dbReference>
<dbReference type="NCBIfam" id="TIGR01378">
    <property type="entry name" value="thi_PPkinase"/>
    <property type="match status" value="1"/>
</dbReference>
<dbReference type="EC" id="2.7.6.2" evidence="5"/>
<dbReference type="Pfam" id="PF04263">
    <property type="entry name" value="TPK_catalytic"/>
    <property type="match status" value="1"/>
</dbReference>
<reference evidence="8 9" key="1">
    <citation type="journal article" date="2013" name="ISME J.">
        <title>Metabolic model for the filamentous 'Candidatus Microthrix parvicella' based on genomic and metagenomic analyses.</title>
        <authorList>
            <person name="Jon McIlroy S."/>
            <person name="Kristiansen R."/>
            <person name="Albertsen M."/>
            <person name="Michael Karst S."/>
            <person name="Rossetti S."/>
            <person name="Lund Nielsen J."/>
            <person name="Tandoi V."/>
            <person name="James Seviour R."/>
            <person name="Nielsen P.H."/>
        </authorList>
    </citation>
    <scope>NUCLEOTIDE SEQUENCE [LARGE SCALE GENOMIC DNA]</scope>
    <source>
        <strain evidence="8 9">RN1</strain>
    </source>
</reference>
<dbReference type="InterPro" id="IPR006282">
    <property type="entry name" value="Thi_PPkinase"/>
</dbReference>
<evidence type="ECO:0000256" key="3">
    <source>
        <dbReference type="ARBA" id="ARBA00022777"/>
    </source>
</evidence>
<gene>
    <name evidence="8" type="ORF">BN381_290143</name>
</gene>
<feature type="domain" description="Thiamin pyrophosphokinase thiamin-binding" evidence="7">
    <location>
        <begin position="137"/>
        <end position="205"/>
    </location>
</feature>
<evidence type="ECO:0000313" key="9">
    <source>
        <dbReference type="Proteomes" id="UP000018291"/>
    </source>
</evidence>
<dbReference type="InterPro" id="IPR053149">
    <property type="entry name" value="TPK"/>
</dbReference>
<evidence type="ECO:0000256" key="2">
    <source>
        <dbReference type="ARBA" id="ARBA00022741"/>
    </source>
</evidence>
<dbReference type="GO" id="GO:0030975">
    <property type="term" value="F:thiamine binding"/>
    <property type="evidence" value="ECO:0007669"/>
    <property type="project" value="InterPro"/>
</dbReference>
<dbReference type="GO" id="GO:0016301">
    <property type="term" value="F:kinase activity"/>
    <property type="evidence" value="ECO:0007669"/>
    <property type="project" value="UniProtKB-KW"/>
</dbReference>
<evidence type="ECO:0000313" key="8">
    <source>
        <dbReference type="EMBL" id="CCM63775.1"/>
    </source>
</evidence>
<dbReference type="GO" id="GO:0009229">
    <property type="term" value="P:thiamine diphosphate biosynthetic process"/>
    <property type="evidence" value="ECO:0007669"/>
    <property type="project" value="InterPro"/>
</dbReference>
<evidence type="ECO:0000256" key="1">
    <source>
        <dbReference type="ARBA" id="ARBA00022679"/>
    </source>
</evidence>
<dbReference type="InterPro" id="IPR007373">
    <property type="entry name" value="Thiamin_PyroPKinase_B1-bd"/>
</dbReference>
<dbReference type="Proteomes" id="UP000018291">
    <property type="component" value="Unassembled WGS sequence"/>
</dbReference>
<keyword evidence="1 8" id="KW-0808">Transferase</keyword>
<dbReference type="GO" id="GO:0004788">
    <property type="term" value="F:thiamine diphosphokinase activity"/>
    <property type="evidence" value="ECO:0007669"/>
    <property type="project" value="UniProtKB-UniRule"/>
</dbReference>
<dbReference type="CDD" id="cd07995">
    <property type="entry name" value="TPK"/>
    <property type="match status" value="1"/>
</dbReference>
<keyword evidence="3 8" id="KW-0418">Kinase</keyword>
<feature type="compositionally biased region" description="Pro residues" evidence="6">
    <location>
        <begin position="242"/>
        <end position="251"/>
    </location>
</feature>
<dbReference type="SUPFAM" id="SSF63999">
    <property type="entry name" value="Thiamin pyrophosphokinase, catalytic domain"/>
    <property type="match status" value="1"/>
</dbReference>
<name>R4YZD2_9ACTN</name>
<organism evidence="8 9">
    <name type="scientific">Candidatus Neomicrothrix parvicella RN1</name>
    <dbReference type="NCBI Taxonomy" id="1229780"/>
    <lineage>
        <taxon>Bacteria</taxon>
        <taxon>Bacillati</taxon>
        <taxon>Actinomycetota</taxon>
        <taxon>Acidimicrobiia</taxon>
        <taxon>Acidimicrobiales</taxon>
        <taxon>Microthrixaceae</taxon>
        <taxon>Candidatus Neomicrothrix</taxon>
    </lineage>
</organism>
<dbReference type="STRING" id="1229780.BN381_290143"/>
<comment type="caution">
    <text evidence="8">The sequence shown here is derived from an EMBL/GenBank/DDBJ whole genome shotgun (WGS) entry which is preliminary data.</text>
</comment>
<evidence type="ECO:0000256" key="4">
    <source>
        <dbReference type="ARBA" id="ARBA00022840"/>
    </source>
</evidence>
<dbReference type="InterPro" id="IPR007371">
    <property type="entry name" value="TPK_catalytic"/>
</dbReference>
<sequence length="251" mass="25307">MVAIIVVGGVAPSSAPPLPSNPVLTVAADGGLDVAVALAIEVDLVVGDLDSVDPAGLAEARERGVEVRRFAAAKNHTDLELAIDAALEVEPSELVIVGGGGGRLDHLIGVLAALAGAAGRGANVTGYVGTDLIWLVGAEVCLDITAPPGTTLSLMPLGGPATVRRAIGLRWPLSGVMLSPWEALGVSNLTESPEVSIEVSDGVVAVIAPGPETPARTHRPPLVTGLVGTSHPVGCFRTTRPPSSPQPGEPR</sequence>
<dbReference type="PANTHER" id="PTHR41299:SF1">
    <property type="entry name" value="THIAMINE PYROPHOSPHOKINASE"/>
    <property type="match status" value="1"/>
</dbReference>
<dbReference type="RefSeq" id="WP_012226862.1">
    <property type="nucleotide sequence ID" value="NZ_HG422565.1"/>
</dbReference>
<keyword evidence="2" id="KW-0547">Nucleotide-binding</keyword>
<dbReference type="HOGENOM" id="CLU_044237_1_1_11"/>
<dbReference type="EMBL" id="CANL01000022">
    <property type="protein sequence ID" value="CCM63775.1"/>
    <property type="molecule type" value="Genomic_DNA"/>
</dbReference>
<accession>R4YZD2</accession>
<dbReference type="GO" id="GO:0005524">
    <property type="term" value="F:ATP binding"/>
    <property type="evidence" value="ECO:0007669"/>
    <property type="project" value="UniProtKB-KW"/>
</dbReference>
<evidence type="ECO:0000256" key="6">
    <source>
        <dbReference type="SAM" id="MobiDB-lite"/>
    </source>
</evidence>